<proteinExistence type="predicted"/>
<dbReference type="AlphaFoldDB" id="A0A3E4LJJ2"/>
<reference evidence="5 6" key="1">
    <citation type="submission" date="2018-08" db="EMBL/GenBank/DDBJ databases">
        <title>A genome reference for cultivated species of the human gut microbiota.</title>
        <authorList>
            <person name="Zou Y."/>
            <person name="Xue W."/>
            <person name="Luo G."/>
        </authorList>
    </citation>
    <scope>NUCLEOTIDE SEQUENCE [LARGE SCALE GENOMIC DNA]</scope>
    <source>
        <strain evidence="4 6">AM09-9</strain>
        <strain evidence="3 5">TF11-7</strain>
    </source>
</reference>
<evidence type="ECO:0000256" key="1">
    <source>
        <dbReference type="SAM" id="MobiDB-lite"/>
    </source>
</evidence>
<dbReference type="Proteomes" id="UP000260793">
    <property type="component" value="Unassembled WGS sequence"/>
</dbReference>
<comment type="caution">
    <text evidence="3">The sequence shown here is derived from an EMBL/GenBank/DDBJ whole genome shotgun (WGS) entry which is preliminary data.</text>
</comment>
<feature type="transmembrane region" description="Helical" evidence="2">
    <location>
        <begin position="92"/>
        <end position="113"/>
    </location>
</feature>
<dbReference type="EMBL" id="QSQN01000035">
    <property type="protein sequence ID" value="RGK37657.1"/>
    <property type="molecule type" value="Genomic_DNA"/>
</dbReference>
<feature type="transmembrane region" description="Helical" evidence="2">
    <location>
        <begin position="69"/>
        <end position="87"/>
    </location>
</feature>
<keyword evidence="2 3" id="KW-0812">Transmembrane</keyword>
<feature type="transmembrane region" description="Helical" evidence="2">
    <location>
        <begin position="191"/>
        <end position="209"/>
    </location>
</feature>
<name>A0A3E4LJJ2_9FIRM</name>
<evidence type="ECO:0000313" key="4">
    <source>
        <dbReference type="EMBL" id="RHJ60477.1"/>
    </source>
</evidence>
<protein>
    <submittedName>
        <fullName evidence="3">Transmembrane protein</fullName>
    </submittedName>
</protein>
<keyword evidence="2" id="KW-1133">Transmembrane helix</keyword>
<feature type="compositionally biased region" description="Basic and acidic residues" evidence="1">
    <location>
        <begin position="247"/>
        <end position="268"/>
    </location>
</feature>
<dbReference type="PANTHER" id="PTHR35711">
    <property type="entry name" value="EXPRESSED PROTEIN"/>
    <property type="match status" value="1"/>
</dbReference>
<dbReference type="Proteomes" id="UP000285832">
    <property type="component" value="Unassembled WGS sequence"/>
</dbReference>
<feature type="compositionally biased region" description="Acidic residues" evidence="1">
    <location>
        <begin position="269"/>
        <end position="384"/>
    </location>
</feature>
<feature type="transmembrane region" description="Helical" evidence="2">
    <location>
        <begin position="215"/>
        <end position="235"/>
    </location>
</feature>
<feature type="transmembrane region" description="Helical" evidence="2">
    <location>
        <begin position="165"/>
        <end position="184"/>
    </location>
</feature>
<evidence type="ECO:0000313" key="6">
    <source>
        <dbReference type="Proteomes" id="UP000285832"/>
    </source>
</evidence>
<keyword evidence="2" id="KW-0472">Membrane</keyword>
<sequence>MYYNVKIAKIYNRECLQIRRGNKGEKNRRRTKVEYMNMKMIVDSIGNFDFNVLLAGFNDSSHVLTQVELISLIVLGVLGIGICLTGWKFVRVWAVIFGFVSGTVGGAAAAYFAGLAVDYIWIPGLVVGVILTALSIWKKKVGGFWLCWLMTALVGVHLLKPDSVILWGVCIGVGLLVAVVFIWFSSIVTIFVTSIFGGMVTGSCIYYLIPVNMRWIHIVLCIVAAVLGVWIQMLMESGKQKKSNLKTAEKIRENNSTENDVERARNWIDEVEEDDQMVEEDQMEKEDASEVEEEEYYFDEEDSTIEEDYYLDEEAPETEEEGDLDEEDPETEEDEYLDEEDSEIDEDYYLDDEDPEIDEDYYLDDEDPEIEDEDYYDEDESGEE</sequence>
<evidence type="ECO:0000313" key="3">
    <source>
        <dbReference type="EMBL" id="RGK37657.1"/>
    </source>
</evidence>
<feature type="transmembrane region" description="Helical" evidence="2">
    <location>
        <begin position="142"/>
        <end position="159"/>
    </location>
</feature>
<gene>
    <name evidence="4" type="ORF">DW116_09285</name>
    <name evidence="3" type="ORF">DXD17_11775</name>
</gene>
<feature type="transmembrane region" description="Helical" evidence="2">
    <location>
        <begin position="119"/>
        <end position="137"/>
    </location>
</feature>
<evidence type="ECO:0000313" key="5">
    <source>
        <dbReference type="Proteomes" id="UP000260793"/>
    </source>
</evidence>
<dbReference type="PANTHER" id="PTHR35711:SF1">
    <property type="entry name" value="ECTODERMAL, ISOFORM F"/>
    <property type="match status" value="1"/>
</dbReference>
<organism evidence="3 5">
    <name type="scientific">[Ruminococcus] lactaris</name>
    <dbReference type="NCBI Taxonomy" id="46228"/>
    <lineage>
        <taxon>Bacteria</taxon>
        <taxon>Bacillati</taxon>
        <taxon>Bacillota</taxon>
        <taxon>Clostridia</taxon>
        <taxon>Lachnospirales</taxon>
        <taxon>Lachnospiraceae</taxon>
        <taxon>Mediterraneibacter</taxon>
    </lineage>
</organism>
<evidence type="ECO:0000256" key="2">
    <source>
        <dbReference type="SAM" id="Phobius"/>
    </source>
</evidence>
<dbReference type="EMBL" id="QRMI01000022">
    <property type="protein sequence ID" value="RHJ60477.1"/>
    <property type="molecule type" value="Genomic_DNA"/>
</dbReference>
<feature type="region of interest" description="Disordered" evidence="1">
    <location>
        <begin position="245"/>
        <end position="384"/>
    </location>
</feature>
<accession>A0A3E4LJJ2</accession>